<keyword evidence="1" id="KW-0812">Transmembrane</keyword>
<feature type="transmembrane region" description="Helical" evidence="1">
    <location>
        <begin position="44"/>
        <end position="64"/>
    </location>
</feature>
<protein>
    <submittedName>
        <fullName evidence="2">Uncharacterized protein</fullName>
    </submittedName>
</protein>
<dbReference type="GeneID" id="85459281"/>
<keyword evidence="3" id="KW-1185">Reference proteome</keyword>
<evidence type="ECO:0000313" key="3">
    <source>
        <dbReference type="Proteomes" id="UP001224890"/>
    </source>
</evidence>
<evidence type="ECO:0000313" key="2">
    <source>
        <dbReference type="EMBL" id="KAK1676146.1"/>
    </source>
</evidence>
<dbReference type="AlphaFoldDB" id="A0AAJ0ETF5"/>
<comment type="caution">
    <text evidence="2">The sequence shown here is derived from an EMBL/GenBank/DDBJ whole genome shotgun (WGS) entry which is preliminary data.</text>
</comment>
<keyword evidence="1" id="KW-1133">Transmembrane helix</keyword>
<organism evidence="2 3">
    <name type="scientific">Colletotrichum godetiae</name>
    <dbReference type="NCBI Taxonomy" id="1209918"/>
    <lineage>
        <taxon>Eukaryota</taxon>
        <taxon>Fungi</taxon>
        <taxon>Dikarya</taxon>
        <taxon>Ascomycota</taxon>
        <taxon>Pezizomycotina</taxon>
        <taxon>Sordariomycetes</taxon>
        <taxon>Hypocreomycetidae</taxon>
        <taxon>Glomerellales</taxon>
        <taxon>Glomerellaceae</taxon>
        <taxon>Colletotrichum</taxon>
        <taxon>Colletotrichum acutatum species complex</taxon>
    </lineage>
</organism>
<evidence type="ECO:0000256" key="1">
    <source>
        <dbReference type="SAM" id="Phobius"/>
    </source>
</evidence>
<sequence>MPQNALDLTVEGPLKARARPFPAQKSAFGGVMYSISRFRLKCTLLYRSNSANVLGSWSLFSFFFMSHKVLGALVEVISAVWVTFCIVDVVKIVYNISFEKLVFLDLVRGVIGRV</sequence>
<dbReference type="Proteomes" id="UP001224890">
    <property type="component" value="Unassembled WGS sequence"/>
</dbReference>
<keyword evidence="1" id="KW-0472">Membrane</keyword>
<reference evidence="2" key="1">
    <citation type="submission" date="2021-06" db="EMBL/GenBank/DDBJ databases">
        <title>Comparative genomics, transcriptomics and evolutionary studies reveal genomic signatures of adaptation to plant cell wall in hemibiotrophic fungi.</title>
        <authorList>
            <consortium name="DOE Joint Genome Institute"/>
            <person name="Baroncelli R."/>
            <person name="Diaz J.F."/>
            <person name="Benocci T."/>
            <person name="Peng M."/>
            <person name="Battaglia E."/>
            <person name="Haridas S."/>
            <person name="Andreopoulos W."/>
            <person name="Labutti K."/>
            <person name="Pangilinan J."/>
            <person name="Floch G.L."/>
            <person name="Makela M.R."/>
            <person name="Henrissat B."/>
            <person name="Grigoriev I.V."/>
            <person name="Crouch J.A."/>
            <person name="De Vries R.P."/>
            <person name="Sukno S.A."/>
            <person name="Thon M.R."/>
        </authorList>
    </citation>
    <scope>NUCLEOTIDE SEQUENCE</scope>
    <source>
        <strain evidence="2">CBS 193.32</strain>
    </source>
</reference>
<gene>
    <name evidence="2" type="ORF">BDP55DRAFT_661875</name>
</gene>
<dbReference type="RefSeq" id="XP_060430149.1">
    <property type="nucleotide sequence ID" value="XM_060574755.1"/>
</dbReference>
<accession>A0AAJ0ETF5</accession>
<proteinExistence type="predicted"/>
<feature type="transmembrane region" description="Helical" evidence="1">
    <location>
        <begin position="70"/>
        <end position="94"/>
    </location>
</feature>
<dbReference type="EMBL" id="JAHMHR010000018">
    <property type="protein sequence ID" value="KAK1676146.1"/>
    <property type="molecule type" value="Genomic_DNA"/>
</dbReference>
<name>A0AAJ0ETF5_9PEZI</name>